<accession>A0A6G1DQ60</accession>
<evidence type="ECO:0000313" key="2">
    <source>
        <dbReference type="Proteomes" id="UP000479710"/>
    </source>
</evidence>
<dbReference type="EMBL" id="SPHZ02000006">
    <property type="protein sequence ID" value="KAF0914758.1"/>
    <property type="molecule type" value="Genomic_DNA"/>
</dbReference>
<keyword evidence="2" id="KW-1185">Reference proteome</keyword>
<organism evidence="1 2">
    <name type="scientific">Oryza meyeriana var. granulata</name>
    <dbReference type="NCBI Taxonomy" id="110450"/>
    <lineage>
        <taxon>Eukaryota</taxon>
        <taxon>Viridiplantae</taxon>
        <taxon>Streptophyta</taxon>
        <taxon>Embryophyta</taxon>
        <taxon>Tracheophyta</taxon>
        <taxon>Spermatophyta</taxon>
        <taxon>Magnoliopsida</taxon>
        <taxon>Liliopsida</taxon>
        <taxon>Poales</taxon>
        <taxon>Poaceae</taxon>
        <taxon>BOP clade</taxon>
        <taxon>Oryzoideae</taxon>
        <taxon>Oryzeae</taxon>
        <taxon>Oryzinae</taxon>
        <taxon>Oryza</taxon>
        <taxon>Oryza meyeriana</taxon>
    </lineage>
</organism>
<dbReference type="OrthoDB" id="657247at2759"/>
<dbReference type="AlphaFoldDB" id="A0A6G1DQ60"/>
<proteinExistence type="predicted"/>
<name>A0A6G1DQ60_9ORYZ</name>
<sequence>MASCGSLLLLAKRKKSGLMRHCFPDLVVCEPVTQRCKVIPRTEEMKYHHCLGVFLLDADHSMARFKVTCVEYQPYFGVSGDVGTVRVCVYREDVWNWSRYMKPNDDFEPPKLFEWYIVTQSKEGPKRGIHLHARDSLAGVRGSELQAIVNGNGDRYNVRVVILEGDTLRVVTWVYDMYELILEKSLHLVKATCRLEGYKEGYFHKGAKVVTVSTLSAILTPTEETWMVSVDLETIEVAECKYACVAYPFE</sequence>
<gene>
    <name evidence="1" type="ORF">E2562_031367</name>
</gene>
<protein>
    <submittedName>
        <fullName evidence="1">Uncharacterized protein</fullName>
    </submittedName>
</protein>
<evidence type="ECO:0000313" key="1">
    <source>
        <dbReference type="EMBL" id="KAF0914758.1"/>
    </source>
</evidence>
<reference evidence="1 2" key="1">
    <citation type="submission" date="2019-11" db="EMBL/GenBank/DDBJ databases">
        <title>Whole genome sequence of Oryza granulata.</title>
        <authorList>
            <person name="Li W."/>
        </authorList>
    </citation>
    <scope>NUCLEOTIDE SEQUENCE [LARGE SCALE GENOMIC DNA]</scope>
    <source>
        <strain evidence="2">cv. Menghai</strain>
        <tissue evidence="1">Leaf</tissue>
    </source>
</reference>
<dbReference type="Proteomes" id="UP000479710">
    <property type="component" value="Unassembled WGS sequence"/>
</dbReference>
<dbReference type="PANTHER" id="PTHR33207">
    <property type="entry name" value="F-BOX DOMAIN CONTAINING PROTEIN-RELATED"/>
    <property type="match status" value="1"/>
</dbReference>
<comment type="caution">
    <text evidence="1">The sequence shown here is derived from an EMBL/GenBank/DDBJ whole genome shotgun (WGS) entry which is preliminary data.</text>
</comment>